<dbReference type="AlphaFoldDB" id="A0A0S4LT82"/>
<protein>
    <submittedName>
        <fullName evidence="1">Putative lactam utilization protein, UPF0271 family</fullName>
    </submittedName>
</protein>
<dbReference type="EMBL" id="CZQA01000011">
    <property type="protein sequence ID" value="CUS38290.1"/>
    <property type="molecule type" value="Genomic_DNA"/>
</dbReference>
<reference evidence="1 2" key="1">
    <citation type="submission" date="2015-10" db="EMBL/GenBank/DDBJ databases">
        <authorList>
            <person name="Gilbert D.G."/>
        </authorList>
    </citation>
    <scope>NUCLEOTIDE SEQUENCE [LARGE SCALE GENOMIC DNA]</scope>
    <source>
        <strain evidence="1">COMA1</strain>
    </source>
</reference>
<dbReference type="STRING" id="1742972.COMA1_50027"/>
<evidence type="ECO:0000313" key="2">
    <source>
        <dbReference type="Proteomes" id="UP000199032"/>
    </source>
</evidence>
<dbReference type="Proteomes" id="UP000199032">
    <property type="component" value="Unassembled WGS sequence"/>
</dbReference>
<organism evidence="1 2">
    <name type="scientific">Candidatus Nitrospira nitrosa</name>
    <dbReference type="NCBI Taxonomy" id="1742972"/>
    <lineage>
        <taxon>Bacteria</taxon>
        <taxon>Pseudomonadati</taxon>
        <taxon>Nitrospirota</taxon>
        <taxon>Nitrospiria</taxon>
        <taxon>Nitrospirales</taxon>
        <taxon>Nitrospiraceae</taxon>
        <taxon>Nitrospira</taxon>
    </lineage>
</organism>
<accession>A0A0S4LT82</accession>
<sequence length="253" mass="27339">MATIDLNSDMGEYEGETYHALEAQLMPLITSVNIACGVHAGNPSLMLRTAKLAAQSGTAIGAHPGFPDAQDFGRRDRRTSADEVEWLLSAQLKTLAEVLESEQLTLSHVKLHGALYNLAARDRRVADAVARAVASFDAHLLLFALAGLELVTSGRTAGLTVIQEAFADRAYQSDGTLVPRSHPHALLQPKQHIRRQLREILNGSVTSIDGQQIAIQAESLCVHLDTPQAVEFLQLIGQEIQSAGVRIAKPLQT</sequence>
<dbReference type="InterPro" id="IPR011330">
    <property type="entry name" value="Glyco_hydro/deAcase_b/a-brl"/>
</dbReference>
<dbReference type="GO" id="GO:0005975">
    <property type="term" value="P:carbohydrate metabolic process"/>
    <property type="evidence" value="ECO:0007669"/>
    <property type="project" value="InterPro"/>
</dbReference>
<dbReference type="PANTHER" id="PTHR30292:SF0">
    <property type="entry name" value="5-OXOPROLINASE SUBUNIT A"/>
    <property type="match status" value="1"/>
</dbReference>
<dbReference type="Gene3D" id="3.20.20.370">
    <property type="entry name" value="Glycoside hydrolase/deacetylase"/>
    <property type="match status" value="1"/>
</dbReference>
<dbReference type="PANTHER" id="PTHR30292">
    <property type="entry name" value="UNCHARACTERIZED PROTEIN YBGL-RELATED"/>
    <property type="match status" value="1"/>
</dbReference>
<dbReference type="NCBIfam" id="NF003816">
    <property type="entry name" value="PRK05406.1-5"/>
    <property type="match status" value="1"/>
</dbReference>
<dbReference type="RefSeq" id="WP_176698139.1">
    <property type="nucleotide sequence ID" value="NZ_CZQA01000011.1"/>
</dbReference>
<dbReference type="InterPro" id="IPR005501">
    <property type="entry name" value="LamB/YcsF/PxpA-like"/>
</dbReference>
<dbReference type="CDD" id="cd10787">
    <property type="entry name" value="LamB_YcsF_like"/>
    <property type="match status" value="1"/>
</dbReference>
<proteinExistence type="predicted"/>
<evidence type="ECO:0000313" key="1">
    <source>
        <dbReference type="EMBL" id="CUS38290.1"/>
    </source>
</evidence>
<dbReference type="Pfam" id="PF03746">
    <property type="entry name" value="LamB_YcsF"/>
    <property type="match status" value="1"/>
</dbReference>
<dbReference type="SUPFAM" id="SSF88713">
    <property type="entry name" value="Glycoside hydrolase/deacetylase"/>
    <property type="match status" value="1"/>
</dbReference>
<name>A0A0S4LT82_9BACT</name>
<gene>
    <name evidence="1" type="primary">ybgL</name>
    <name evidence="1" type="ORF">COMA1_50027</name>
</gene>
<keyword evidence="2" id="KW-1185">Reference proteome</keyword>
<dbReference type="NCBIfam" id="NF003814">
    <property type="entry name" value="PRK05406.1-3"/>
    <property type="match status" value="1"/>
</dbReference>